<evidence type="ECO:0000256" key="1">
    <source>
        <dbReference type="SAM" id="MobiDB-lite"/>
    </source>
</evidence>
<sequence>MRRTIPLIILSQPEQKNRKQIRFEIDLHTVPTAHVKTGELRKALIRASHDFMRFLGHAMDGNDDGGAWGRRRRRGRRVLRRLGQRVLQRRGRQVPRRRANGYSL</sequence>
<evidence type="ECO:0000313" key="3">
    <source>
        <dbReference type="Proteomes" id="UP001152523"/>
    </source>
</evidence>
<dbReference type="Proteomes" id="UP001152523">
    <property type="component" value="Unassembled WGS sequence"/>
</dbReference>
<protein>
    <submittedName>
        <fullName evidence="2">Uncharacterized protein</fullName>
    </submittedName>
</protein>
<feature type="region of interest" description="Disordered" evidence="1">
    <location>
        <begin position="79"/>
        <end position="104"/>
    </location>
</feature>
<evidence type="ECO:0000313" key="2">
    <source>
        <dbReference type="EMBL" id="CAH9144117.1"/>
    </source>
</evidence>
<dbReference type="EMBL" id="CAMAPF010001060">
    <property type="protein sequence ID" value="CAH9144117.1"/>
    <property type="molecule type" value="Genomic_DNA"/>
</dbReference>
<keyword evidence="3" id="KW-1185">Reference proteome</keyword>
<organism evidence="2 3">
    <name type="scientific">Cuscuta epithymum</name>
    <dbReference type="NCBI Taxonomy" id="186058"/>
    <lineage>
        <taxon>Eukaryota</taxon>
        <taxon>Viridiplantae</taxon>
        <taxon>Streptophyta</taxon>
        <taxon>Embryophyta</taxon>
        <taxon>Tracheophyta</taxon>
        <taxon>Spermatophyta</taxon>
        <taxon>Magnoliopsida</taxon>
        <taxon>eudicotyledons</taxon>
        <taxon>Gunneridae</taxon>
        <taxon>Pentapetalae</taxon>
        <taxon>asterids</taxon>
        <taxon>lamiids</taxon>
        <taxon>Solanales</taxon>
        <taxon>Convolvulaceae</taxon>
        <taxon>Cuscuteae</taxon>
        <taxon>Cuscuta</taxon>
        <taxon>Cuscuta subgen. Cuscuta</taxon>
    </lineage>
</organism>
<comment type="caution">
    <text evidence="2">The sequence shown here is derived from an EMBL/GenBank/DDBJ whole genome shotgun (WGS) entry which is preliminary data.</text>
</comment>
<accession>A0AAV0G919</accession>
<name>A0AAV0G919_9ASTE</name>
<proteinExistence type="predicted"/>
<reference evidence="2" key="1">
    <citation type="submission" date="2022-07" db="EMBL/GenBank/DDBJ databases">
        <authorList>
            <person name="Macas J."/>
            <person name="Novak P."/>
            <person name="Neumann P."/>
        </authorList>
    </citation>
    <scope>NUCLEOTIDE SEQUENCE</scope>
</reference>
<dbReference type="AlphaFoldDB" id="A0AAV0G919"/>
<gene>
    <name evidence="2" type="ORF">CEPIT_LOCUS41196</name>
</gene>